<keyword evidence="2" id="KW-0175">Coiled coil</keyword>
<sequence length="400" mass="41148">MIGLGLGLGLAFGATRIATSRTPDDPASVGSEQVASASVTVAIAEREPIQQTIETTGTVEAFDLLSVSPRASGLQILSVLVREGDRVEAGQVLAVLDDSVLRAQMDQARAQVSAARAQVVQAEAQVAQNRATLAEAQERVGRYESLFAKGAISAEELASRRTTAITEGQTVGSAIAAVDSAEATVRSAQAEVDRLMTQLAQTEVLAPASGVIASKTATVGDTASAGNPLFEIISGDQLDLAVKIPQTQLAQINLGTTVRITSGSDANLQLQGQVRSIDPTVDPQTRQATVKIGLPGSERLRPGMFLKAAIVTGSQQGVVVPADAVLPQPSGDFIVYTVAGGSSAEPQAVQAQSVEVGTRIPAKGDEPAKIEIANGLPDGAAVVTEGASYLQDGELVEVVR</sequence>
<dbReference type="Gene3D" id="2.40.50.100">
    <property type="match status" value="1"/>
</dbReference>
<name>A0A2W4UFQ7_9CYAN</name>
<reference evidence="7" key="1">
    <citation type="submission" date="2018-04" db="EMBL/GenBank/DDBJ databases">
        <authorList>
            <person name="Cornet L."/>
        </authorList>
    </citation>
    <scope>NUCLEOTIDE SEQUENCE [LARGE SCALE GENOMIC DNA]</scope>
</reference>
<evidence type="ECO:0000259" key="5">
    <source>
        <dbReference type="Pfam" id="PF25954"/>
    </source>
</evidence>
<dbReference type="Gene3D" id="2.40.420.20">
    <property type="match status" value="1"/>
</dbReference>
<dbReference type="AlphaFoldDB" id="A0A2W4UFQ7"/>
<dbReference type="NCBIfam" id="TIGR01730">
    <property type="entry name" value="RND_mfp"/>
    <property type="match status" value="1"/>
</dbReference>
<dbReference type="GO" id="GO:0015562">
    <property type="term" value="F:efflux transmembrane transporter activity"/>
    <property type="evidence" value="ECO:0007669"/>
    <property type="project" value="TreeGrafter"/>
</dbReference>
<dbReference type="Gene3D" id="2.40.30.170">
    <property type="match status" value="1"/>
</dbReference>
<protein>
    <submittedName>
        <fullName evidence="6">Efflux RND transporter periplasmic adaptor subunit</fullName>
    </submittedName>
</protein>
<dbReference type="InterPro" id="IPR058625">
    <property type="entry name" value="MdtA-like_BSH"/>
</dbReference>
<dbReference type="Pfam" id="PF25876">
    <property type="entry name" value="HH_MFP_RND"/>
    <property type="match status" value="1"/>
</dbReference>
<organism evidence="6 7">
    <name type="scientific">Leptolyngbya foveolarum</name>
    <dbReference type="NCBI Taxonomy" id="47253"/>
    <lineage>
        <taxon>Bacteria</taxon>
        <taxon>Bacillati</taxon>
        <taxon>Cyanobacteriota</taxon>
        <taxon>Cyanophyceae</taxon>
        <taxon>Leptolyngbyales</taxon>
        <taxon>Leptolyngbyaceae</taxon>
        <taxon>Leptolyngbya group</taxon>
        <taxon>Leptolyngbya</taxon>
    </lineage>
</organism>
<dbReference type="Pfam" id="PF25954">
    <property type="entry name" value="Beta-barrel_RND_2"/>
    <property type="match status" value="1"/>
</dbReference>
<comment type="caution">
    <text evidence="6">The sequence shown here is derived from an EMBL/GenBank/DDBJ whole genome shotgun (WGS) entry which is preliminary data.</text>
</comment>
<dbReference type="Proteomes" id="UP000249354">
    <property type="component" value="Unassembled WGS sequence"/>
</dbReference>
<dbReference type="GO" id="GO:1990281">
    <property type="term" value="C:efflux pump complex"/>
    <property type="evidence" value="ECO:0007669"/>
    <property type="project" value="TreeGrafter"/>
</dbReference>
<feature type="coiled-coil region" evidence="2">
    <location>
        <begin position="178"/>
        <end position="205"/>
    </location>
</feature>
<dbReference type="InterPro" id="IPR058792">
    <property type="entry name" value="Beta-barrel_RND_2"/>
</dbReference>
<evidence type="ECO:0000313" key="7">
    <source>
        <dbReference type="Proteomes" id="UP000249354"/>
    </source>
</evidence>
<dbReference type="InterPro" id="IPR006143">
    <property type="entry name" value="RND_pump_MFP"/>
</dbReference>
<feature type="domain" description="Multidrug resistance protein MdtA-like alpha-helical hairpin" evidence="3">
    <location>
        <begin position="120"/>
        <end position="202"/>
    </location>
</feature>
<dbReference type="PANTHER" id="PTHR30469:SF15">
    <property type="entry name" value="HLYD FAMILY OF SECRETION PROTEINS"/>
    <property type="match status" value="1"/>
</dbReference>
<evidence type="ECO:0000256" key="2">
    <source>
        <dbReference type="SAM" id="Coils"/>
    </source>
</evidence>
<dbReference type="PANTHER" id="PTHR30469">
    <property type="entry name" value="MULTIDRUG RESISTANCE PROTEIN MDTA"/>
    <property type="match status" value="1"/>
</dbReference>
<dbReference type="Gene3D" id="1.10.287.470">
    <property type="entry name" value="Helix hairpin bin"/>
    <property type="match status" value="2"/>
</dbReference>
<proteinExistence type="inferred from homology"/>
<feature type="coiled-coil region" evidence="2">
    <location>
        <begin position="105"/>
        <end position="139"/>
    </location>
</feature>
<dbReference type="Pfam" id="PF25917">
    <property type="entry name" value="BSH_RND"/>
    <property type="match status" value="1"/>
</dbReference>
<evidence type="ECO:0000256" key="1">
    <source>
        <dbReference type="ARBA" id="ARBA00009477"/>
    </source>
</evidence>
<dbReference type="SUPFAM" id="SSF111369">
    <property type="entry name" value="HlyD-like secretion proteins"/>
    <property type="match status" value="1"/>
</dbReference>
<feature type="domain" description="CusB-like beta-barrel" evidence="5">
    <location>
        <begin position="240"/>
        <end position="311"/>
    </location>
</feature>
<gene>
    <name evidence="6" type="ORF">DCF25_07885</name>
</gene>
<comment type="similarity">
    <text evidence="1">Belongs to the membrane fusion protein (MFP) (TC 8.A.1) family.</text>
</comment>
<accession>A0A2W4UFQ7</accession>
<reference evidence="6 7" key="2">
    <citation type="submission" date="2018-06" db="EMBL/GenBank/DDBJ databases">
        <title>Metagenomic assembly of (sub)arctic Cyanobacteria and their associated microbiome from non-axenic cultures.</title>
        <authorList>
            <person name="Baurain D."/>
        </authorList>
    </citation>
    <scope>NUCLEOTIDE SEQUENCE [LARGE SCALE GENOMIC DNA]</scope>
    <source>
        <strain evidence="6">ULC129bin1</strain>
    </source>
</reference>
<feature type="domain" description="Multidrug resistance protein MdtA-like barrel-sandwich hybrid" evidence="4">
    <location>
        <begin position="66"/>
        <end position="232"/>
    </location>
</feature>
<evidence type="ECO:0000259" key="3">
    <source>
        <dbReference type="Pfam" id="PF25876"/>
    </source>
</evidence>
<dbReference type="InterPro" id="IPR058624">
    <property type="entry name" value="MdtA-like_HH"/>
</dbReference>
<evidence type="ECO:0000313" key="6">
    <source>
        <dbReference type="EMBL" id="PZO19773.1"/>
    </source>
</evidence>
<dbReference type="EMBL" id="QBMC01000038">
    <property type="protein sequence ID" value="PZO19773.1"/>
    <property type="molecule type" value="Genomic_DNA"/>
</dbReference>
<evidence type="ECO:0000259" key="4">
    <source>
        <dbReference type="Pfam" id="PF25917"/>
    </source>
</evidence>